<dbReference type="InterPro" id="IPR036390">
    <property type="entry name" value="WH_DNA-bd_sf"/>
</dbReference>
<dbReference type="InterPro" id="IPR000847">
    <property type="entry name" value="LysR_HTH_N"/>
</dbReference>
<dbReference type="GO" id="GO:0000976">
    <property type="term" value="F:transcription cis-regulatory region binding"/>
    <property type="evidence" value="ECO:0007669"/>
    <property type="project" value="TreeGrafter"/>
</dbReference>
<dbReference type="SUPFAM" id="SSF53850">
    <property type="entry name" value="Periplasmic binding protein-like II"/>
    <property type="match status" value="1"/>
</dbReference>
<dbReference type="RefSeq" id="WP_088750716.1">
    <property type="nucleotide sequence ID" value="NZ_NJGU01000004.1"/>
</dbReference>
<keyword evidence="2" id="KW-0805">Transcription regulation</keyword>
<keyword evidence="3" id="KW-0238">DNA-binding</keyword>
<protein>
    <submittedName>
        <fullName evidence="6">LysR family transcriptional regulator</fullName>
    </submittedName>
</protein>
<dbReference type="Pfam" id="PF00126">
    <property type="entry name" value="HTH_1"/>
    <property type="match status" value="1"/>
</dbReference>
<dbReference type="Pfam" id="PF03466">
    <property type="entry name" value="LysR_substrate"/>
    <property type="match status" value="1"/>
</dbReference>
<evidence type="ECO:0000313" key="7">
    <source>
        <dbReference type="Proteomes" id="UP000197596"/>
    </source>
</evidence>
<dbReference type="PROSITE" id="PS50931">
    <property type="entry name" value="HTH_LYSR"/>
    <property type="match status" value="1"/>
</dbReference>
<comment type="similarity">
    <text evidence="1">Belongs to the LysR transcriptional regulatory family.</text>
</comment>
<dbReference type="SUPFAM" id="SSF46785">
    <property type="entry name" value="Winged helix' DNA-binding domain"/>
    <property type="match status" value="1"/>
</dbReference>
<dbReference type="AlphaFoldDB" id="A0A2D0B6S7"/>
<evidence type="ECO:0000256" key="1">
    <source>
        <dbReference type="ARBA" id="ARBA00009437"/>
    </source>
</evidence>
<dbReference type="Gene3D" id="3.40.190.290">
    <property type="match status" value="1"/>
</dbReference>
<dbReference type="GO" id="GO:0003700">
    <property type="term" value="F:DNA-binding transcription factor activity"/>
    <property type="evidence" value="ECO:0007669"/>
    <property type="project" value="InterPro"/>
</dbReference>
<accession>A0A2D0B6S7</accession>
<feature type="domain" description="HTH lysR-type" evidence="5">
    <location>
        <begin position="6"/>
        <end position="63"/>
    </location>
</feature>
<evidence type="ECO:0000256" key="4">
    <source>
        <dbReference type="ARBA" id="ARBA00023163"/>
    </source>
</evidence>
<reference evidence="6 7" key="1">
    <citation type="submission" date="2017-06" db="EMBL/GenBank/DDBJ databases">
        <title>Herbaspirillum phytohormonus sp. nov., isolated from the root nodule of Robinia pseudoacacia in lead-zinc mine.</title>
        <authorList>
            <person name="Fan M."/>
            <person name="Lin Y."/>
        </authorList>
    </citation>
    <scope>NUCLEOTIDE SEQUENCE [LARGE SCALE GENOMIC DNA]</scope>
    <source>
        <strain evidence="6 7">HZ10</strain>
    </source>
</reference>
<keyword evidence="4" id="KW-0804">Transcription</keyword>
<name>A0A2D0B6S7_9BURK</name>
<evidence type="ECO:0000256" key="2">
    <source>
        <dbReference type="ARBA" id="ARBA00023015"/>
    </source>
</evidence>
<dbReference type="InterPro" id="IPR036388">
    <property type="entry name" value="WH-like_DNA-bd_sf"/>
</dbReference>
<dbReference type="FunFam" id="1.10.10.10:FF:000001">
    <property type="entry name" value="LysR family transcriptional regulator"/>
    <property type="match status" value="1"/>
</dbReference>
<dbReference type="PANTHER" id="PTHR30126:SF91">
    <property type="entry name" value="LYSR FAMILY TRANSCRIPTIONAL REGULATOR"/>
    <property type="match status" value="1"/>
</dbReference>
<dbReference type="PANTHER" id="PTHR30126">
    <property type="entry name" value="HTH-TYPE TRANSCRIPTIONAL REGULATOR"/>
    <property type="match status" value="1"/>
</dbReference>
<gene>
    <name evidence="6" type="ORF">CEJ42_09290</name>
</gene>
<dbReference type="EMBL" id="NJGU01000004">
    <property type="protein sequence ID" value="OWY30023.1"/>
    <property type="molecule type" value="Genomic_DNA"/>
</dbReference>
<sequence length="307" mass="33650">MNIERLSLDQLRVFVQVADSGSFLAAARKLARAQSAVSYAIASLEDQLGVMLFDRSGYRPQLTDPGVALLADARQVLDHVDSLQVRANSYARGQELEVALAVDVFFPTGCLVDLLRRFRDAFPAVTVRLEIEALGAVAERVLDGRAMLGILGTLPTTPPNLLRITLPSVRLVAVVAPHHALAQVKGRISEKLLSQQTQLVLSDRSELTARQDFSVHSRLTWRMSDLGTKHALLRAGMGWGNMPLHVVRDDLDAGRLVTITTTHHPPQGAELPVQCVYKPDHKAGPALSWWLDSLAELKTLEGTEKSH</sequence>
<dbReference type="PRINTS" id="PR00039">
    <property type="entry name" value="HTHLYSR"/>
</dbReference>
<organism evidence="6 7">
    <name type="scientific">Herbaspirillum robiniae</name>
    <dbReference type="NCBI Taxonomy" id="2014887"/>
    <lineage>
        <taxon>Bacteria</taxon>
        <taxon>Pseudomonadati</taxon>
        <taxon>Pseudomonadota</taxon>
        <taxon>Betaproteobacteria</taxon>
        <taxon>Burkholderiales</taxon>
        <taxon>Oxalobacteraceae</taxon>
        <taxon>Herbaspirillum</taxon>
    </lineage>
</organism>
<evidence type="ECO:0000256" key="3">
    <source>
        <dbReference type="ARBA" id="ARBA00023125"/>
    </source>
</evidence>
<dbReference type="InterPro" id="IPR005119">
    <property type="entry name" value="LysR_subst-bd"/>
</dbReference>
<comment type="caution">
    <text evidence="6">The sequence shown here is derived from an EMBL/GenBank/DDBJ whole genome shotgun (WGS) entry which is preliminary data.</text>
</comment>
<dbReference type="Gene3D" id="1.10.10.10">
    <property type="entry name" value="Winged helix-like DNA-binding domain superfamily/Winged helix DNA-binding domain"/>
    <property type="match status" value="1"/>
</dbReference>
<evidence type="ECO:0000259" key="5">
    <source>
        <dbReference type="PROSITE" id="PS50931"/>
    </source>
</evidence>
<proteinExistence type="inferred from homology"/>
<dbReference type="Proteomes" id="UP000197596">
    <property type="component" value="Unassembled WGS sequence"/>
</dbReference>
<evidence type="ECO:0000313" key="6">
    <source>
        <dbReference type="EMBL" id="OWY30023.1"/>
    </source>
</evidence>